<dbReference type="PANTHER" id="PTHR21310:SF40">
    <property type="entry name" value="AMINOGLYCOSIDE PHOSPHOTRANSFERASE DOMAIN-CONTAINING PROTEIN-RELATED"/>
    <property type="match status" value="1"/>
</dbReference>
<keyword evidence="3" id="KW-0808">Transferase</keyword>
<evidence type="ECO:0000313" key="4">
    <source>
        <dbReference type="Proteomes" id="UP000198403"/>
    </source>
</evidence>
<dbReference type="Gene3D" id="3.30.200.20">
    <property type="entry name" value="Phosphorylase Kinase, domain 1"/>
    <property type="match status" value="1"/>
</dbReference>
<name>A0A238ZE01_9ACTN</name>
<dbReference type="CDD" id="cd05154">
    <property type="entry name" value="ACAD10_11_N-like"/>
    <property type="match status" value="1"/>
</dbReference>
<dbReference type="EMBL" id="FZNO01000027">
    <property type="protein sequence ID" value="SNR80914.1"/>
    <property type="molecule type" value="Genomic_DNA"/>
</dbReference>
<dbReference type="Pfam" id="PF01636">
    <property type="entry name" value="APH"/>
    <property type="match status" value="1"/>
</dbReference>
<dbReference type="InterPro" id="IPR002575">
    <property type="entry name" value="Aminoglycoside_PTrfase"/>
</dbReference>
<evidence type="ECO:0000256" key="1">
    <source>
        <dbReference type="SAM" id="MobiDB-lite"/>
    </source>
</evidence>
<dbReference type="GO" id="GO:0016301">
    <property type="term" value="F:kinase activity"/>
    <property type="evidence" value="ECO:0007669"/>
    <property type="project" value="UniProtKB-KW"/>
</dbReference>
<dbReference type="AlphaFoldDB" id="A0A238ZE01"/>
<dbReference type="InterPro" id="IPR051678">
    <property type="entry name" value="AGP_Transferase"/>
</dbReference>
<dbReference type="RefSeq" id="WP_217899394.1">
    <property type="nucleotide sequence ID" value="NZ_FZNO01000027.1"/>
</dbReference>
<sequence length="363" mass="39222">MAGGTPPRRRTAEVRSPDSGVEDLVDVAALQDWMQSQGVTDGPVRLGETLGGGTQNVLIKVRTGDRDMVLRRGPRHLRPRTNDMLRREMRVLEALSGTEVPHARLIAACPDEEVLGGAVFYLMEEVDGFNPAVGLSGAASRSLDVRRHLCLSTAAAAATLAAVDHEAVGLGDMGNPTGFLERQVGRWRSELVSYSSFAGYDGPDLPGVEALGDWLDDNRPAQWRPGILHGDYHLANVLCDHRTGSVAAVVDWEMTTIGDPLLDLGWLLATWPRGDGPEILSDGVRALAGVVDRDDLVREYAERSTRDLSSVDWYVVLACYKLAIVQEGTYARACAGLAPREVGDRLHAGSLVLLARAREITGT</sequence>
<evidence type="ECO:0000259" key="2">
    <source>
        <dbReference type="Pfam" id="PF01636"/>
    </source>
</evidence>
<dbReference type="Gene3D" id="3.90.1200.10">
    <property type="match status" value="1"/>
</dbReference>
<feature type="region of interest" description="Disordered" evidence="1">
    <location>
        <begin position="1"/>
        <end position="20"/>
    </location>
</feature>
<keyword evidence="3" id="KW-0418">Kinase</keyword>
<accession>A0A238ZE01</accession>
<dbReference type="Proteomes" id="UP000198403">
    <property type="component" value="Unassembled WGS sequence"/>
</dbReference>
<evidence type="ECO:0000313" key="3">
    <source>
        <dbReference type="EMBL" id="SNR80914.1"/>
    </source>
</evidence>
<gene>
    <name evidence="3" type="ORF">SAMN06272737_12729</name>
</gene>
<dbReference type="InterPro" id="IPR041726">
    <property type="entry name" value="ACAD10_11_N"/>
</dbReference>
<dbReference type="PANTHER" id="PTHR21310">
    <property type="entry name" value="AMINOGLYCOSIDE PHOSPHOTRANSFERASE-RELATED-RELATED"/>
    <property type="match status" value="1"/>
</dbReference>
<organism evidence="3 4">
    <name type="scientific">Blastococcus mobilis</name>
    <dbReference type="NCBI Taxonomy" id="1938746"/>
    <lineage>
        <taxon>Bacteria</taxon>
        <taxon>Bacillati</taxon>
        <taxon>Actinomycetota</taxon>
        <taxon>Actinomycetes</taxon>
        <taxon>Geodermatophilales</taxon>
        <taxon>Geodermatophilaceae</taxon>
        <taxon>Blastococcus</taxon>
    </lineage>
</organism>
<reference evidence="3 4" key="1">
    <citation type="submission" date="2017-06" db="EMBL/GenBank/DDBJ databases">
        <authorList>
            <person name="Kim H.J."/>
            <person name="Triplett B.A."/>
        </authorList>
    </citation>
    <scope>NUCLEOTIDE SEQUENCE [LARGE SCALE GENOMIC DNA]</scope>
    <source>
        <strain evidence="3 4">DSM 44272</strain>
    </source>
</reference>
<proteinExistence type="predicted"/>
<dbReference type="InterPro" id="IPR011009">
    <property type="entry name" value="Kinase-like_dom_sf"/>
</dbReference>
<feature type="domain" description="Aminoglycoside phosphotransferase" evidence="2">
    <location>
        <begin position="49"/>
        <end position="288"/>
    </location>
</feature>
<dbReference type="SUPFAM" id="SSF56112">
    <property type="entry name" value="Protein kinase-like (PK-like)"/>
    <property type="match status" value="1"/>
</dbReference>
<keyword evidence="4" id="KW-1185">Reference proteome</keyword>
<protein>
    <submittedName>
        <fullName evidence="3">Predicted kinase, aminoglycoside phosphotransferase (APT) family</fullName>
    </submittedName>
</protein>